<dbReference type="Gene3D" id="2.60.120.330">
    <property type="entry name" value="B-lactam Antibiotic, Isopenicillin N Synthase, Chain"/>
    <property type="match status" value="1"/>
</dbReference>
<dbReference type="GO" id="GO:0046872">
    <property type="term" value="F:metal ion binding"/>
    <property type="evidence" value="ECO:0007669"/>
    <property type="project" value="UniProtKB-KW"/>
</dbReference>
<dbReference type="InterPro" id="IPR050295">
    <property type="entry name" value="Plant_2OG-oxidoreductases"/>
</dbReference>
<protein>
    <submittedName>
        <fullName evidence="7">EFE</fullName>
    </submittedName>
</protein>
<dbReference type="PANTHER" id="PTHR47991">
    <property type="entry name" value="OXOGLUTARATE/IRON-DEPENDENT DIOXYGENASE"/>
    <property type="match status" value="1"/>
</dbReference>
<gene>
    <name evidence="7" type="primary">EFE</name>
</gene>
<evidence type="ECO:0000256" key="4">
    <source>
        <dbReference type="ARBA" id="ARBA00023004"/>
    </source>
</evidence>
<keyword evidence="5" id="KW-0560">Oxidoreductase</keyword>
<dbReference type="PROSITE" id="PS51471">
    <property type="entry name" value="FE2OG_OXY"/>
    <property type="match status" value="1"/>
</dbReference>
<sequence length="348" mass="39705">MELLGSKTVQEVLIQGEQVPEKYIHKVEDGGVPVPDASAAQLMDVPVIDLALLAASSISADELEKLRSALATWGCFQVINHGMSPEFLDEFREITKQFFALPVEDKKKYLRQVNDIQGYGNDMVFSEQQTLDWSDRLYLSVYPQDNRKLNLWPENPKSFRQTLDQYTMDLQVVTKTVLKAMARSLDLEDNCFSDLYGGEQGKMDIRFNFYPPCPRPDLVLGVKPHADGTLITLLLQDKEVEGLQFLKGDKWFRAPIVPDALLINVGDQVEILSNGIFKSPVHKVVTNSDKERISVAAFCIPESDKEIEPFERLVNESRPRLYKKVKNYVGIYFEYYQQGRRPMEAAKM</sequence>
<feature type="domain" description="Fe2OG dioxygenase" evidence="6">
    <location>
        <begin position="201"/>
        <end position="301"/>
    </location>
</feature>
<dbReference type="EMBL" id="KM670007">
    <property type="protein sequence ID" value="AIS20826.1"/>
    <property type="molecule type" value="mRNA"/>
</dbReference>
<dbReference type="InterPro" id="IPR027443">
    <property type="entry name" value="IPNS-like_sf"/>
</dbReference>
<evidence type="ECO:0000259" key="6">
    <source>
        <dbReference type="PROSITE" id="PS51471"/>
    </source>
</evidence>
<evidence type="ECO:0000256" key="2">
    <source>
        <dbReference type="ARBA" id="ARBA00022723"/>
    </source>
</evidence>
<dbReference type="Pfam" id="PF03171">
    <property type="entry name" value="2OG-FeII_Oxy"/>
    <property type="match status" value="1"/>
</dbReference>
<dbReference type="InterPro" id="IPR005123">
    <property type="entry name" value="Oxoglu/Fe-dep_dioxygenase_dom"/>
</dbReference>
<name>A0A096ZJT4_9ROSA</name>
<reference evidence="7" key="1">
    <citation type="submission" date="2014-09" db="EMBL/GenBank/DDBJ databases">
        <title>Cloning and Expression Analysis of PbEFE Gene in the Pericarp of 'Dangshansuli' and Its Russet Mutant.</title>
        <authorList>
            <person name="Wang M.D."/>
            <person name="Heng W."/>
            <person name="Zhu L.W."/>
            <person name="Jia B."/>
            <person name="Ye Z.F."/>
        </authorList>
    </citation>
    <scope>NUCLEOTIDE SEQUENCE</scope>
    <source>
        <tissue evidence="7">Pericarp</tissue>
    </source>
</reference>
<keyword evidence="4 5" id="KW-0408">Iron</keyword>
<dbReference type="GO" id="GO:0031418">
    <property type="term" value="F:L-ascorbic acid binding"/>
    <property type="evidence" value="ECO:0007669"/>
    <property type="project" value="UniProtKB-KW"/>
</dbReference>
<proteinExistence type="evidence at transcript level"/>
<dbReference type="InterPro" id="IPR044861">
    <property type="entry name" value="IPNS-like_FE2OG_OXY"/>
</dbReference>
<dbReference type="GO" id="GO:0016491">
    <property type="term" value="F:oxidoreductase activity"/>
    <property type="evidence" value="ECO:0007669"/>
    <property type="project" value="UniProtKB-KW"/>
</dbReference>
<organism evidence="7">
    <name type="scientific">Pyrus x bretschneideri</name>
    <name type="common">Chinese white pear</name>
    <dbReference type="NCBI Taxonomy" id="225117"/>
    <lineage>
        <taxon>Eukaryota</taxon>
        <taxon>Viridiplantae</taxon>
        <taxon>Streptophyta</taxon>
        <taxon>Embryophyta</taxon>
        <taxon>Tracheophyta</taxon>
        <taxon>Spermatophyta</taxon>
        <taxon>Magnoliopsida</taxon>
        <taxon>eudicotyledons</taxon>
        <taxon>Gunneridae</taxon>
        <taxon>Pentapetalae</taxon>
        <taxon>rosids</taxon>
        <taxon>fabids</taxon>
        <taxon>Rosales</taxon>
        <taxon>Rosaceae</taxon>
        <taxon>Amygdaloideae</taxon>
        <taxon>Maleae</taxon>
        <taxon>Pyrus</taxon>
    </lineage>
</organism>
<dbReference type="InterPro" id="IPR026992">
    <property type="entry name" value="DIOX_N"/>
</dbReference>
<dbReference type="FunFam" id="2.60.120.330:FF:000018">
    <property type="entry name" value="2-oxoglutarate (2OG) and Fe(II)-dependent oxygenase superfamily protein"/>
    <property type="match status" value="1"/>
</dbReference>
<dbReference type="Pfam" id="PF14226">
    <property type="entry name" value="DIOX_N"/>
    <property type="match status" value="1"/>
</dbReference>
<comment type="similarity">
    <text evidence="1 5">Belongs to the iron/ascorbate-dependent oxidoreductase family.</text>
</comment>
<dbReference type="SUPFAM" id="SSF51197">
    <property type="entry name" value="Clavaminate synthase-like"/>
    <property type="match status" value="1"/>
</dbReference>
<evidence type="ECO:0000256" key="1">
    <source>
        <dbReference type="ARBA" id="ARBA00008056"/>
    </source>
</evidence>
<keyword evidence="2 5" id="KW-0479">Metal-binding</keyword>
<accession>A0A096ZJT4</accession>
<keyword evidence="3" id="KW-0847">Vitamin C</keyword>
<dbReference type="AlphaFoldDB" id="A0A096ZJT4"/>
<evidence type="ECO:0000256" key="3">
    <source>
        <dbReference type="ARBA" id="ARBA00022896"/>
    </source>
</evidence>
<evidence type="ECO:0000256" key="5">
    <source>
        <dbReference type="RuleBase" id="RU003682"/>
    </source>
</evidence>
<evidence type="ECO:0000313" key="7">
    <source>
        <dbReference type="EMBL" id="AIS20826.1"/>
    </source>
</evidence>